<dbReference type="SUPFAM" id="SSF51905">
    <property type="entry name" value="FAD/NAD(P)-binding domain"/>
    <property type="match status" value="1"/>
</dbReference>
<reference evidence="11 12" key="1">
    <citation type="submission" date="2020-03" db="EMBL/GenBank/DDBJ databases">
        <title>Hydrogenophaga sp. nov. isolated from cyanobacterial mat.</title>
        <authorList>
            <person name="Thorat V."/>
            <person name="Kirdat K."/>
            <person name="Tiwarekar B."/>
            <person name="Costa E.D."/>
            <person name="Yadav A."/>
        </authorList>
    </citation>
    <scope>NUCLEOTIDE SEQUENCE [LARGE SCALE GENOMIC DNA]</scope>
    <source>
        <strain evidence="11 12">BA0156</strain>
    </source>
</reference>
<organism evidence="11 12">
    <name type="scientific">Hydrogenophaga crocea</name>
    <dbReference type="NCBI Taxonomy" id="2716225"/>
    <lineage>
        <taxon>Bacteria</taxon>
        <taxon>Pseudomonadati</taxon>
        <taxon>Pseudomonadota</taxon>
        <taxon>Betaproteobacteria</taxon>
        <taxon>Burkholderiales</taxon>
        <taxon>Comamonadaceae</taxon>
        <taxon>Hydrogenophaga</taxon>
    </lineage>
</organism>
<keyword evidence="8" id="KW-0560">Oxidoreductase</keyword>
<evidence type="ECO:0000256" key="6">
    <source>
        <dbReference type="ARBA" id="ARBA00022694"/>
    </source>
</evidence>
<feature type="domain" description="FAD dependent oxidoreductase" evidence="10">
    <location>
        <begin position="107"/>
        <end position="343"/>
    </location>
</feature>
<keyword evidence="1" id="KW-0963">Cytoplasm</keyword>
<evidence type="ECO:0000256" key="3">
    <source>
        <dbReference type="ARBA" id="ARBA00022630"/>
    </source>
</evidence>
<dbReference type="GO" id="GO:0032259">
    <property type="term" value="P:methylation"/>
    <property type="evidence" value="ECO:0007669"/>
    <property type="project" value="UniProtKB-KW"/>
</dbReference>
<keyword evidence="4" id="KW-0808">Transferase</keyword>
<dbReference type="Gene3D" id="3.30.9.10">
    <property type="entry name" value="D-Amino Acid Oxidase, subunit A, domain 2"/>
    <property type="match status" value="1"/>
</dbReference>
<dbReference type="RefSeq" id="WP_166226737.1">
    <property type="nucleotide sequence ID" value="NZ_CP049989.1"/>
</dbReference>
<name>A0A6G8IFZ0_9BURK</name>
<dbReference type="Proteomes" id="UP000503162">
    <property type="component" value="Chromosome"/>
</dbReference>
<protein>
    <submittedName>
        <fullName evidence="11">FAD-dependent oxidoreductase</fullName>
    </submittedName>
</protein>
<dbReference type="InterPro" id="IPR006076">
    <property type="entry name" value="FAD-dep_OxRdtase"/>
</dbReference>
<keyword evidence="9" id="KW-0511">Multifunctional enzyme</keyword>
<evidence type="ECO:0000256" key="1">
    <source>
        <dbReference type="ARBA" id="ARBA00022490"/>
    </source>
</evidence>
<dbReference type="AlphaFoldDB" id="A0A6G8IFZ0"/>
<keyword evidence="5" id="KW-0949">S-adenosyl-L-methionine</keyword>
<gene>
    <name evidence="11" type="ORF">G9Q37_08275</name>
</gene>
<sequence length="375" mass="39561">MQHDPRHACVVGAGLAGAAVAAHLVRRGWTVQLLSAGDRPADGASALPVGMLSPHVTRSPTPLSRLTALGVPRMRAELERLLPPGRGWWPTEVDNHGHDPGRHPATLVRPGALVQAWVDEARASGRLSLRLGARLARLERVDGGWRLFDAAGAELARSATVVLAAALGSRAPTDALGLALPLRPVQGQLSLGPLQGPALAERPQRDDGVFVPDFHDPGLPPLWPERIWAIGSTFRRGATDTALDAAAHHENLERLRPLSPAAAEAMAGDLAAGRLLGWAGVRCASLDRLPLIGAAPDTAAWPERPQRWPALAALPRLDGLHLCCAFGSRGLSLAAFAGEWLASAIDGAPLPLEADLRDAIDPARFAWRAARRGPG</sequence>
<evidence type="ECO:0000313" key="11">
    <source>
        <dbReference type="EMBL" id="QIM52134.1"/>
    </source>
</evidence>
<keyword evidence="3" id="KW-0285">Flavoprotein</keyword>
<dbReference type="InterPro" id="IPR036188">
    <property type="entry name" value="FAD/NAD-bd_sf"/>
</dbReference>
<proteinExistence type="predicted"/>
<keyword evidence="7" id="KW-0274">FAD</keyword>
<feature type="domain" description="FAD dependent oxidoreductase" evidence="10">
    <location>
        <begin position="8"/>
        <end position="81"/>
    </location>
</feature>
<keyword evidence="12" id="KW-1185">Reference proteome</keyword>
<dbReference type="Gene3D" id="3.50.50.60">
    <property type="entry name" value="FAD/NAD(P)-binding domain"/>
    <property type="match status" value="2"/>
</dbReference>
<accession>A0A6G8IFZ0</accession>
<dbReference type="EMBL" id="CP049989">
    <property type="protein sequence ID" value="QIM52134.1"/>
    <property type="molecule type" value="Genomic_DNA"/>
</dbReference>
<dbReference type="GO" id="GO:0005737">
    <property type="term" value="C:cytoplasm"/>
    <property type="evidence" value="ECO:0007669"/>
    <property type="project" value="TreeGrafter"/>
</dbReference>
<keyword evidence="6" id="KW-0819">tRNA processing</keyword>
<dbReference type="KEGG" id="hcz:G9Q37_08275"/>
<keyword evidence="2" id="KW-0489">Methyltransferase</keyword>
<dbReference type="GO" id="GO:0016491">
    <property type="term" value="F:oxidoreductase activity"/>
    <property type="evidence" value="ECO:0007669"/>
    <property type="project" value="UniProtKB-KW"/>
</dbReference>
<evidence type="ECO:0000256" key="8">
    <source>
        <dbReference type="ARBA" id="ARBA00023002"/>
    </source>
</evidence>
<dbReference type="PANTHER" id="PTHR13847:SF283">
    <property type="entry name" value="TRNA 5-METHYLAMINOMETHYL-2-THIOURIDINE BIOSYNTHESIS BIFUNCTIONAL PROTEIN MNMC"/>
    <property type="match status" value="1"/>
</dbReference>
<evidence type="ECO:0000256" key="5">
    <source>
        <dbReference type="ARBA" id="ARBA00022691"/>
    </source>
</evidence>
<evidence type="ECO:0000256" key="7">
    <source>
        <dbReference type="ARBA" id="ARBA00022827"/>
    </source>
</evidence>
<evidence type="ECO:0000259" key="10">
    <source>
        <dbReference type="Pfam" id="PF01266"/>
    </source>
</evidence>
<evidence type="ECO:0000256" key="9">
    <source>
        <dbReference type="ARBA" id="ARBA00023268"/>
    </source>
</evidence>
<evidence type="ECO:0000313" key="12">
    <source>
        <dbReference type="Proteomes" id="UP000503162"/>
    </source>
</evidence>
<dbReference type="Pfam" id="PF01266">
    <property type="entry name" value="DAO"/>
    <property type="match status" value="2"/>
</dbReference>
<dbReference type="PANTHER" id="PTHR13847">
    <property type="entry name" value="SARCOSINE DEHYDROGENASE-RELATED"/>
    <property type="match status" value="1"/>
</dbReference>
<dbReference type="GO" id="GO:0008033">
    <property type="term" value="P:tRNA processing"/>
    <property type="evidence" value="ECO:0007669"/>
    <property type="project" value="UniProtKB-KW"/>
</dbReference>
<evidence type="ECO:0000256" key="2">
    <source>
        <dbReference type="ARBA" id="ARBA00022603"/>
    </source>
</evidence>
<dbReference type="GO" id="GO:0008168">
    <property type="term" value="F:methyltransferase activity"/>
    <property type="evidence" value="ECO:0007669"/>
    <property type="project" value="UniProtKB-KW"/>
</dbReference>
<evidence type="ECO:0000256" key="4">
    <source>
        <dbReference type="ARBA" id="ARBA00022679"/>
    </source>
</evidence>